<dbReference type="OrthoDB" id="2143991at2"/>
<name>A0A1C3Z2N0_9LACO</name>
<accession>A0A1C3Z2N0</accession>
<dbReference type="STRING" id="1505725.GA0061074_101268"/>
<protein>
    <recommendedName>
        <fullName evidence="3">Mga helix-turn-helix domain-containing protein</fullName>
    </recommendedName>
</protein>
<dbReference type="Proteomes" id="UP000199268">
    <property type="component" value="Unassembled WGS sequence"/>
</dbReference>
<gene>
    <name evidence="1" type="ORF">GA0061074_101268</name>
</gene>
<dbReference type="RefSeq" id="WP_092461304.1">
    <property type="nucleotide sequence ID" value="NZ_BJEE01000002.1"/>
</dbReference>
<reference evidence="2" key="1">
    <citation type="submission" date="2016-08" db="EMBL/GenBank/DDBJ databases">
        <authorList>
            <person name="Varghese N."/>
            <person name="Submissions Spin"/>
        </authorList>
    </citation>
    <scope>NUCLEOTIDE SEQUENCE [LARGE SCALE GENOMIC DNA]</scope>
    <source>
        <strain evidence="2">R-53094</strain>
    </source>
</reference>
<evidence type="ECO:0000313" key="1">
    <source>
        <dbReference type="EMBL" id="SCB76518.1"/>
    </source>
</evidence>
<evidence type="ECO:0000313" key="2">
    <source>
        <dbReference type="Proteomes" id="UP000199268"/>
    </source>
</evidence>
<dbReference type="AlphaFoldDB" id="A0A1C3Z2N0"/>
<evidence type="ECO:0008006" key="3">
    <source>
        <dbReference type="Google" id="ProtNLM"/>
    </source>
</evidence>
<dbReference type="EMBL" id="FMAO01000001">
    <property type="protein sequence ID" value="SCB76518.1"/>
    <property type="molecule type" value="Genomic_DNA"/>
</dbReference>
<organism evidence="1 2">
    <name type="scientific">Weissella bombi</name>
    <dbReference type="NCBI Taxonomy" id="1505725"/>
    <lineage>
        <taxon>Bacteria</taxon>
        <taxon>Bacillati</taxon>
        <taxon>Bacillota</taxon>
        <taxon>Bacilli</taxon>
        <taxon>Lactobacillales</taxon>
        <taxon>Lactobacillaceae</taxon>
        <taxon>Weissella</taxon>
    </lineage>
</organism>
<proteinExistence type="predicted"/>
<keyword evidence="2" id="KW-1185">Reference proteome</keyword>
<sequence>MLSFYSHLIDDDQYQIIQFFELFFNTKKNSYSIDQLQKSLGVSRYKIKYIISISNDFVERVPNLNVNIDQNIVTCEYIDQSTIRRITTISATQSIKFQIFLHIFLNPKKLTDKELQTELGISAATYFRLKKQLKNTAVYKKIKSFTPYESQLRYIIFRILEYFDFFTSPLLQENLPKKFLTQVNNSITYSAILLGNSPTYSQRQQTLHFAIVNYFRSRQNHYISKDNDDNVLVKINLTSKIALFNNHLSSNWHIHQGEYLLQTRLYATFLVSIQQIPVSKLTFLTQYQNIVSLTNNQTRLTSKLFNSELDVHQFTNFQKQLIKINATSISPFLKIDLLTQHSWFPKKINTNITINKLRDDLINIYIKNNDFSTDKLTLSYIYTQYTLNITNELFPHYYKRPIYIAVDFSQDLRENYVVNHLITWSNLNIYIEKNVSNKTDILISDTHNPNFHNEFIWKDDPDIIDWINLYEFIQLKHSENNKI</sequence>